<dbReference type="EMBL" id="CP002039">
    <property type="protein sequence ID" value="ADJ62436.1"/>
    <property type="molecule type" value="Genomic_DNA"/>
</dbReference>
<evidence type="ECO:0000313" key="1">
    <source>
        <dbReference type="EMBL" id="ADJ62436.1"/>
    </source>
</evidence>
<accession>D8J099</accession>
<dbReference type="STRING" id="757424.Hsero_0919"/>
<sequence>MLLFCNFWGFFSPARAVAPTPRLLATYVGFDSDLRQAPKHVLPDPLARLTVTKFDAF</sequence>
<dbReference type="HOGENOM" id="CLU_2990528_0_0_4"/>
<reference evidence="1 2" key="1">
    <citation type="submission" date="2010-04" db="EMBL/GenBank/DDBJ databases">
        <title>The genome of Herbaspirillum seropedicae SmR1, an endophytic, nitrogen-fixing, plant-growth promoting beta-Proteobacteria.</title>
        <authorList>
            <person name="Pedrosa F.O."/>
            <person name="Monteiro R.A."/>
            <person name="Wassem R."/>
            <person name="Cruz L.M."/>
            <person name="Ayub R.A."/>
            <person name="Colauto N.B."/>
            <person name="Fernandez M.A."/>
            <person name="Fungaro M.H.P."/>
            <person name="Grisard E.C."/>
            <person name="Hungria M."/>
            <person name="Madeira H.M.F."/>
            <person name="Nodari R.O."/>
            <person name="Osaku C.A."/>
            <person name="Petzl-Erler M.L."/>
            <person name="Terenzi H."/>
            <person name="Vieira L.G.E."/>
            <person name="Almeida M.I.M."/>
            <person name="Alves L.R."/>
            <person name="Arantes O.M.N."/>
            <person name="Balsanelli E."/>
            <person name="Barcellos F.G."/>
            <person name="Baura V.A."/>
            <person name="Binde D.R."/>
            <person name="Campo R.J."/>
            <person name="Chubatsu L.S."/>
            <person name="Chueire L.M.O."/>
            <person name="Ciferri R.R."/>
            <person name="Correa L.C."/>
            <person name="da Conceicao Silva J.L."/>
            <person name="Dabul A.N.G."/>
            <person name="Dambros B.P."/>
            <person name="Faoro H."/>
            <person name="Favetti A."/>
            <person name="Friedermann G."/>
            <person name="Furlaneto M.C."/>
            <person name="Gasques L.S."/>
            <person name="Gimenes C.C.T."/>
            <person name="Gioppo N.M.R."/>
            <person name="Glienke-Blanco C."/>
            <person name="Godoy L.P."/>
            <person name="Guerra M.P."/>
            <person name="Karp S."/>
            <person name="Kava-Cordeiro V."/>
            <person name="Margarido V.P."/>
            <person name="Mathioni S.M."/>
            <person name="Menck-Soares M.A."/>
            <person name="Murace N.K."/>
            <person name="Nicolas M.F."/>
            <person name="Oliveira C.E.C."/>
            <person name="Pagnan N.A.B."/>
            <person name="Pamphile J.A."/>
            <person name="Patussi E.V."/>
            <person name="Pereira L.F.P."/>
            <person name="Pereira-Ferrari L."/>
            <person name="Pinto F.G.S."/>
            <person name="Precoma C."/>
            <person name="Prioli A.J."/>
            <person name="Prioli S.M.A.P."/>
            <person name="Raittz R.T."/>
            <person name="Ramos H.J.O."/>
            <person name="Ribeiro E.M.S.F."/>
            <person name="Rigo L.U."/>
            <person name="Rocha C.L.M.S.C."/>
            <person name="Rocha S.N."/>
            <person name="Santos K."/>
            <person name="Satori D."/>
            <person name="Silva A.G."/>
            <person name="Simao R.C.G."/>
            <person name="Soares M.A.M."/>
            <person name="Souza E.M."/>
            <person name="Steffens M.B.R."/>
            <person name="Steindel M."/>
            <person name="Tadra-Sfeir M.Z."/>
            <person name="Takahashi E.K."/>
            <person name="Torres R.A."/>
            <person name="Valle J.S."/>
            <person name="Vernal J.I."/>
            <person name="Vilas-Boas L.A."/>
            <person name="Watanabe M.A.E."/>
            <person name="Weiss V.A."/>
            <person name="Yates M.A."/>
            <person name="Souza E.M."/>
        </authorList>
    </citation>
    <scope>NUCLEOTIDE SEQUENCE [LARGE SCALE GENOMIC DNA]</scope>
    <source>
        <strain evidence="1 2">SmR1</strain>
    </source>
</reference>
<evidence type="ECO:0000313" key="2">
    <source>
        <dbReference type="Proteomes" id="UP000000329"/>
    </source>
</evidence>
<organism evidence="1 2">
    <name type="scientific">Herbaspirillum seropedicae (strain SmR1)</name>
    <dbReference type="NCBI Taxonomy" id="757424"/>
    <lineage>
        <taxon>Bacteria</taxon>
        <taxon>Pseudomonadati</taxon>
        <taxon>Pseudomonadota</taxon>
        <taxon>Betaproteobacteria</taxon>
        <taxon>Burkholderiales</taxon>
        <taxon>Oxalobacteraceae</taxon>
        <taxon>Herbaspirillum</taxon>
    </lineage>
</organism>
<dbReference type="KEGG" id="hse:Hsero_0919"/>
<dbReference type="Proteomes" id="UP000000329">
    <property type="component" value="Chromosome"/>
</dbReference>
<protein>
    <submittedName>
        <fullName evidence="1">Uncharacterized protein</fullName>
    </submittedName>
</protein>
<keyword evidence="2" id="KW-1185">Reference proteome</keyword>
<gene>
    <name evidence="1" type="ordered locus">Hsero_0919</name>
</gene>
<dbReference type="AlphaFoldDB" id="D8J099"/>
<proteinExistence type="predicted"/>
<name>D8J099_HERSS</name>